<evidence type="ECO:0000256" key="1">
    <source>
        <dbReference type="SAM" id="Phobius"/>
    </source>
</evidence>
<dbReference type="EMBL" id="JAEAGR010000005">
    <property type="protein sequence ID" value="MBH1940641.1"/>
    <property type="molecule type" value="Genomic_DNA"/>
</dbReference>
<protein>
    <submittedName>
        <fullName evidence="2">Uncharacterized protein</fullName>
    </submittedName>
</protein>
<comment type="caution">
    <text evidence="2">The sequence shown here is derived from an EMBL/GenBank/DDBJ whole genome shotgun (WGS) entry which is preliminary data.</text>
</comment>
<reference evidence="2" key="1">
    <citation type="submission" date="2020-12" db="EMBL/GenBank/DDBJ databases">
        <title>M. sibirica DSM 26468T genome.</title>
        <authorList>
            <person name="Thieme N."/>
            <person name="Rettenmaier R."/>
            <person name="Zverlov V."/>
            <person name="Liebl W."/>
        </authorList>
    </citation>
    <scope>NUCLEOTIDE SEQUENCE</scope>
    <source>
        <strain evidence="2">DSM 26468</strain>
    </source>
</reference>
<evidence type="ECO:0000313" key="2">
    <source>
        <dbReference type="EMBL" id="MBH1940641.1"/>
    </source>
</evidence>
<keyword evidence="1" id="KW-1133">Transmembrane helix</keyword>
<name>A0A8J7KST7_9FIRM</name>
<evidence type="ECO:0000313" key="3">
    <source>
        <dbReference type="Proteomes" id="UP000623269"/>
    </source>
</evidence>
<gene>
    <name evidence="2" type="ORF">I5677_07045</name>
</gene>
<keyword evidence="1" id="KW-0812">Transmembrane</keyword>
<feature type="transmembrane region" description="Helical" evidence="1">
    <location>
        <begin position="7"/>
        <end position="26"/>
    </location>
</feature>
<dbReference type="RefSeq" id="WP_197660858.1">
    <property type="nucleotide sequence ID" value="NZ_JAEAGR010000005.1"/>
</dbReference>
<accession>A0A8J7KST7</accession>
<keyword evidence="3" id="KW-1185">Reference proteome</keyword>
<organism evidence="2 3">
    <name type="scientific">Mobilitalea sibirica</name>
    <dbReference type="NCBI Taxonomy" id="1462919"/>
    <lineage>
        <taxon>Bacteria</taxon>
        <taxon>Bacillati</taxon>
        <taxon>Bacillota</taxon>
        <taxon>Clostridia</taxon>
        <taxon>Lachnospirales</taxon>
        <taxon>Lachnospiraceae</taxon>
        <taxon>Mobilitalea</taxon>
    </lineage>
</organism>
<proteinExistence type="predicted"/>
<dbReference type="AlphaFoldDB" id="A0A8J7KST7"/>
<keyword evidence="1" id="KW-0472">Membrane</keyword>
<sequence length="558" mass="63544">MDDFEHIVDLAIVIILIFLFPLLFFGQKQDAIVQTVVEKEASQFVDEIRSKGYVTKEMYDEYVNQLSKTGLLYDVSLEHRQLIYEPEYRFRTPEEVIDEQDAAYTGTNTYHYRSVTTNVPHVEDPVFNGNLNTETNESVMEDAEDTPALPGHIHADDCYNGTKHTHNSSCDSTYYSTWKHVESQSSSERHSGCNGYISYYSSVDVCAECGVYFQYSQTSCSGSCGTFEYSSGYSGNCTCSGYYVYSCGKEEGKYYNGDTEVSPNCNEKVTELTPTHPTQTVYTNDPLITTAKATYMDGSTKTVLCNTTYVTSSVVENRPVTITYSYSIDGTTYSKEATITVNVIPRNKECDHGHLYNLNTDERDPGCPYCRAWLSNLTVVIPDTGRITIYRGTTLPDNGVTLLATYLDGRTEYVYSDYVDNLDEYYVGSQNVTLSYKGHYTHLYVTTKRNIVFCSECGRYYELHPDDSNPGCPFCQSKIPIFTGNVMEYIDKRYTYEILKELYEGSGTYYFTDRDYLLLSLENKSASWGRRLLTNIFRGLDEKYIDFSYGGYVRENGR</sequence>
<dbReference type="Proteomes" id="UP000623269">
    <property type="component" value="Unassembled WGS sequence"/>
</dbReference>